<dbReference type="EMBL" id="CAJJDP010000015">
    <property type="protein sequence ID" value="CAD8143513.1"/>
    <property type="molecule type" value="Genomic_DNA"/>
</dbReference>
<reference evidence="1" key="1">
    <citation type="submission" date="2021-01" db="EMBL/GenBank/DDBJ databases">
        <authorList>
            <consortium name="Genoscope - CEA"/>
            <person name="William W."/>
        </authorList>
    </citation>
    <scope>NUCLEOTIDE SEQUENCE</scope>
</reference>
<evidence type="ECO:0000313" key="2">
    <source>
        <dbReference type="Proteomes" id="UP000683925"/>
    </source>
</evidence>
<dbReference type="AlphaFoldDB" id="A0A8S1STK3"/>
<dbReference type="OrthoDB" id="303213at2759"/>
<sequence>MGACGGKQHNNNKQIQDNLIYEPSLPADKQTPIEKLSYILSNPIIQYLQTKRQNYDTLINKLVLQMNIQKSEYLSYIELLIGHFQKIQAQSNPVKDLIQLAISFMNQDFLQFMKLESFFCDSDLQLQLKTLKFLIDLYLILNIIKQQEEKDSWFDDYVKIYEEHNHQISQQNDQTNTSIKLLKHILKSFIENLQKATIKIIQQQKQQHLVKLSSIKDDVISKSTIQSEINAIHQAKQQNQKYKTPIEK</sequence>
<name>A0A8S1STK3_PAROT</name>
<dbReference type="OMA" id="EINATHQ"/>
<proteinExistence type="predicted"/>
<evidence type="ECO:0000313" key="1">
    <source>
        <dbReference type="EMBL" id="CAD8143513.1"/>
    </source>
</evidence>
<gene>
    <name evidence="1" type="ORF">POCTA_138.1.T0150075</name>
</gene>
<dbReference type="Proteomes" id="UP000683925">
    <property type="component" value="Unassembled WGS sequence"/>
</dbReference>
<keyword evidence="2" id="KW-1185">Reference proteome</keyword>
<comment type="caution">
    <text evidence="1">The sequence shown here is derived from an EMBL/GenBank/DDBJ whole genome shotgun (WGS) entry which is preliminary data.</text>
</comment>
<organism evidence="1 2">
    <name type="scientific">Paramecium octaurelia</name>
    <dbReference type="NCBI Taxonomy" id="43137"/>
    <lineage>
        <taxon>Eukaryota</taxon>
        <taxon>Sar</taxon>
        <taxon>Alveolata</taxon>
        <taxon>Ciliophora</taxon>
        <taxon>Intramacronucleata</taxon>
        <taxon>Oligohymenophorea</taxon>
        <taxon>Peniculida</taxon>
        <taxon>Parameciidae</taxon>
        <taxon>Paramecium</taxon>
    </lineage>
</organism>
<protein>
    <submittedName>
        <fullName evidence="1">Uncharacterized protein</fullName>
    </submittedName>
</protein>
<accession>A0A8S1STK3</accession>